<evidence type="ECO:0000256" key="3">
    <source>
        <dbReference type="ARBA" id="ARBA00022833"/>
    </source>
</evidence>
<feature type="region of interest" description="Disordered" evidence="5">
    <location>
        <begin position="589"/>
        <end position="621"/>
    </location>
</feature>
<dbReference type="SUPFAM" id="SSF48371">
    <property type="entry name" value="ARM repeat"/>
    <property type="match status" value="1"/>
</dbReference>
<dbReference type="Proteomes" id="UP000772434">
    <property type="component" value="Unassembled WGS sequence"/>
</dbReference>
<evidence type="ECO:0000313" key="8">
    <source>
        <dbReference type="Proteomes" id="UP000772434"/>
    </source>
</evidence>
<dbReference type="GO" id="GO:0008270">
    <property type="term" value="F:zinc ion binding"/>
    <property type="evidence" value="ECO:0007669"/>
    <property type="project" value="UniProtKB-KW"/>
</dbReference>
<evidence type="ECO:0000256" key="4">
    <source>
        <dbReference type="PROSITE-ProRule" id="PRU00134"/>
    </source>
</evidence>
<name>A0A9P5P634_9AGAR</name>
<evidence type="ECO:0000256" key="2">
    <source>
        <dbReference type="ARBA" id="ARBA00022771"/>
    </source>
</evidence>
<dbReference type="EMBL" id="JADNRY010000489">
    <property type="protein sequence ID" value="KAF9048165.1"/>
    <property type="molecule type" value="Genomic_DNA"/>
</dbReference>
<feature type="region of interest" description="Disordered" evidence="5">
    <location>
        <begin position="1"/>
        <end position="21"/>
    </location>
</feature>
<dbReference type="SUPFAM" id="SSF144232">
    <property type="entry name" value="HIT/MYND zinc finger-like"/>
    <property type="match status" value="1"/>
</dbReference>
<dbReference type="PROSITE" id="PS01360">
    <property type="entry name" value="ZF_MYND_1"/>
    <property type="match status" value="1"/>
</dbReference>
<dbReference type="InterPro" id="IPR002893">
    <property type="entry name" value="Znf_MYND"/>
</dbReference>
<feature type="domain" description="MYND-type" evidence="6">
    <location>
        <begin position="661"/>
        <end position="698"/>
    </location>
</feature>
<protein>
    <recommendedName>
        <fullName evidence="6">MYND-type domain-containing protein</fullName>
    </recommendedName>
</protein>
<comment type="caution">
    <text evidence="7">The sequence shown here is derived from an EMBL/GenBank/DDBJ whole genome shotgun (WGS) entry which is preliminary data.</text>
</comment>
<keyword evidence="1" id="KW-0479">Metal-binding</keyword>
<reference evidence="7" key="1">
    <citation type="submission" date="2020-11" db="EMBL/GenBank/DDBJ databases">
        <authorList>
            <consortium name="DOE Joint Genome Institute"/>
            <person name="Ahrendt S."/>
            <person name="Riley R."/>
            <person name="Andreopoulos W."/>
            <person name="Labutti K."/>
            <person name="Pangilinan J."/>
            <person name="Ruiz-Duenas F.J."/>
            <person name="Barrasa J.M."/>
            <person name="Sanchez-Garcia M."/>
            <person name="Camarero S."/>
            <person name="Miyauchi S."/>
            <person name="Serrano A."/>
            <person name="Linde D."/>
            <person name="Babiker R."/>
            <person name="Drula E."/>
            <person name="Ayuso-Fernandez I."/>
            <person name="Pacheco R."/>
            <person name="Padilla G."/>
            <person name="Ferreira P."/>
            <person name="Barriuso J."/>
            <person name="Kellner H."/>
            <person name="Castanera R."/>
            <person name="Alfaro M."/>
            <person name="Ramirez L."/>
            <person name="Pisabarro A.G."/>
            <person name="Kuo A."/>
            <person name="Tritt A."/>
            <person name="Lipzen A."/>
            <person name="He G."/>
            <person name="Yan M."/>
            <person name="Ng V."/>
            <person name="Cullen D."/>
            <person name="Martin F."/>
            <person name="Rosso M.-N."/>
            <person name="Henrissat B."/>
            <person name="Hibbett D."/>
            <person name="Martinez A.T."/>
            <person name="Grigoriev I.V."/>
        </authorList>
    </citation>
    <scope>NUCLEOTIDE SEQUENCE</scope>
    <source>
        <strain evidence="7">AH 40177</strain>
    </source>
</reference>
<proteinExistence type="predicted"/>
<dbReference type="AlphaFoldDB" id="A0A9P5P634"/>
<keyword evidence="3" id="KW-0862">Zinc</keyword>
<evidence type="ECO:0000256" key="1">
    <source>
        <dbReference type="ARBA" id="ARBA00022723"/>
    </source>
</evidence>
<dbReference type="OrthoDB" id="341421at2759"/>
<dbReference type="Pfam" id="PF01753">
    <property type="entry name" value="zf-MYND"/>
    <property type="match status" value="1"/>
</dbReference>
<evidence type="ECO:0000256" key="5">
    <source>
        <dbReference type="SAM" id="MobiDB-lite"/>
    </source>
</evidence>
<organism evidence="7 8">
    <name type="scientific">Rhodocollybia butyracea</name>
    <dbReference type="NCBI Taxonomy" id="206335"/>
    <lineage>
        <taxon>Eukaryota</taxon>
        <taxon>Fungi</taxon>
        <taxon>Dikarya</taxon>
        <taxon>Basidiomycota</taxon>
        <taxon>Agaricomycotina</taxon>
        <taxon>Agaricomycetes</taxon>
        <taxon>Agaricomycetidae</taxon>
        <taxon>Agaricales</taxon>
        <taxon>Marasmiineae</taxon>
        <taxon>Omphalotaceae</taxon>
        <taxon>Rhodocollybia</taxon>
    </lineage>
</organism>
<dbReference type="InterPro" id="IPR016024">
    <property type="entry name" value="ARM-type_fold"/>
</dbReference>
<keyword evidence="2 4" id="KW-0863">Zinc-finger</keyword>
<gene>
    <name evidence="7" type="ORF">BDP27DRAFT_1346074</name>
</gene>
<evidence type="ECO:0000313" key="7">
    <source>
        <dbReference type="EMBL" id="KAF9048165.1"/>
    </source>
</evidence>
<keyword evidence="8" id="KW-1185">Reference proteome</keyword>
<dbReference type="PROSITE" id="PS50865">
    <property type="entry name" value="ZF_MYND_2"/>
    <property type="match status" value="1"/>
</dbReference>
<dbReference type="Gene3D" id="6.10.140.2220">
    <property type="match status" value="1"/>
</dbReference>
<accession>A0A9P5P634</accession>
<sequence length="700" mass="77950">MPGPGKKTTTKKKNTATPVPSTEKALVPDSYVGDIDSAEGWNRVVDVLCEHFKIPDLSSRGGLKRVHSNFDTIWRRLDEAYTKYARNARIQGGIVGIYAKMCPDAILRDKLFERGFLSMLVPLLQVAPCRYLALRSLSSVAHHGSEQVFLELAKLTPLLVGFLEEYPDDNTISELVITILSHSLVPIQLKIDIPTHFLLTHGAAILSTSALHCPNAVLANPSAVHFLIAGLRSSEWENRSASLNGVIRLFRLGADEELRSIDPNIFFRMNTRQFPDHLTDILADYGVFRGEIFITVATAREFQAALMKVVQDHDLYALGLKLSELITRTEFSIADGAFVAEDPVTGKHDSSFDTGLPFKNYRDALPLCAKLLREKARAGDLDKADILDIKFNIMSANLRLASSIADKGLLRNPEVAYFHYAKTLLADPTIGLRSAKKGLKCKDSTPFIRFQLLQRAVAHAGEMGLQILENTSARIEGEGGRWEEGVAFVMSAWKDSKVFIEEAPPDNRYMSQVLYWNILLGIVIRGPESSDDLNEIQASLQKLSQADDFKTKVFRLPILRTQLRQAQEVVVKKFTGAIAEWDNAILHLNDSSPRNHGSHGHPPHVSHDSDSTAAQNVQNDSNEETLNRFLEDLQLDDGGCAAKMTSAHPKVNANRVVLYQCSWCENPSAVLRKCKCAKTRYCDASCQRLHWGKHKKECKA</sequence>
<evidence type="ECO:0000259" key="6">
    <source>
        <dbReference type="PROSITE" id="PS50865"/>
    </source>
</evidence>